<name>A0ABN0WHI3_9ACTN</name>
<accession>A0ABN0WHI3</accession>
<evidence type="ECO:0000313" key="1">
    <source>
        <dbReference type="EMBL" id="GAA0337972.1"/>
    </source>
</evidence>
<sequence>MERNETGAAPWSRPVRTEAAQLLEQARRLRAGAMTVTLPDPEGAALRKQILGHAERAESAARSLERAADALAGHEKVLAALARGRRENGGATQIG</sequence>
<protein>
    <submittedName>
        <fullName evidence="1">Uncharacterized protein</fullName>
    </submittedName>
</protein>
<keyword evidence="2" id="KW-1185">Reference proteome</keyword>
<gene>
    <name evidence="1" type="ORF">GCM10010319_12400</name>
</gene>
<dbReference type="EMBL" id="BAAABW010000007">
    <property type="protein sequence ID" value="GAA0337972.1"/>
    <property type="molecule type" value="Genomic_DNA"/>
</dbReference>
<reference evidence="1 2" key="1">
    <citation type="journal article" date="2019" name="Int. J. Syst. Evol. Microbiol.">
        <title>The Global Catalogue of Microorganisms (GCM) 10K type strain sequencing project: providing services to taxonomists for standard genome sequencing and annotation.</title>
        <authorList>
            <consortium name="The Broad Institute Genomics Platform"/>
            <consortium name="The Broad Institute Genome Sequencing Center for Infectious Disease"/>
            <person name="Wu L."/>
            <person name="Ma J."/>
        </authorList>
    </citation>
    <scope>NUCLEOTIDE SEQUENCE [LARGE SCALE GENOMIC DNA]</scope>
    <source>
        <strain evidence="1 2">JCM 4565</strain>
    </source>
</reference>
<comment type="caution">
    <text evidence="1">The sequence shown here is derived from an EMBL/GenBank/DDBJ whole genome shotgun (WGS) entry which is preliminary data.</text>
</comment>
<evidence type="ECO:0000313" key="2">
    <source>
        <dbReference type="Proteomes" id="UP001500063"/>
    </source>
</evidence>
<dbReference type="RefSeq" id="WP_344116818.1">
    <property type="nucleotide sequence ID" value="NZ_BAAABW010000007.1"/>
</dbReference>
<organism evidence="1 2">
    <name type="scientific">Streptomyces blastmyceticus</name>
    <dbReference type="NCBI Taxonomy" id="68180"/>
    <lineage>
        <taxon>Bacteria</taxon>
        <taxon>Bacillati</taxon>
        <taxon>Actinomycetota</taxon>
        <taxon>Actinomycetes</taxon>
        <taxon>Kitasatosporales</taxon>
        <taxon>Streptomycetaceae</taxon>
        <taxon>Streptomyces</taxon>
    </lineage>
</organism>
<proteinExistence type="predicted"/>
<dbReference type="Proteomes" id="UP001500063">
    <property type="component" value="Unassembled WGS sequence"/>
</dbReference>